<dbReference type="GO" id="GO:0050821">
    <property type="term" value="P:protein stabilization"/>
    <property type="evidence" value="ECO:0007669"/>
    <property type="project" value="TreeGrafter"/>
</dbReference>
<feature type="compositionally biased region" description="Low complexity" evidence="6">
    <location>
        <begin position="241"/>
        <end position="263"/>
    </location>
</feature>
<dbReference type="SMART" id="SM01070">
    <property type="entry name" value="CDC37_M"/>
    <property type="match status" value="1"/>
</dbReference>
<evidence type="ECO:0000256" key="1">
    <source>
        <dbReference type="ARBA" id="ARBA00004496"/>
    </source>
</evidence>
<dbReference type="GO" id="GO:0005737">
    <property type="term" value="C:cytoplasm"/>
    <property type="evidence" value="ECO:0007669"/>
    <property type="project" value="UniProtKB-SubCell"/>
</dbReference>
<dbReference type="InterPro" id="IPR038189">
    <property type="entry name" value="Cdc37_Hsp90-bd_sf"/>
</dbReference>
<dbReference type="InterPro" id="IPR004918">
    <property type="entry name" value="Cdc37"/>
</dbReference>
<proteinExistence type="inferred from homology"/>
<dbReference type="GO" id="GO:0031072">
    <property type="term" value="F:heat shock protein binding"/>
    <property type="evidence" value="ECO:0007669"/>
    <property type="project" value="TreeGrafter"/>
</dbReference>
<dbReference type="GO" id="GO:0051082">
    <property type="term" value="F:unfolded protein binding"/>
    <property type="evidence" value="ECO:0007669"/>
    <property type="project" value="TreeGrafter"/>
</dbReference>
<dbReference type="SMART" id="SM01071">
    <property type="entry name" value="CDC37_N"/>
    <property type="match status" value="1"/>
</dbReference>
<dbReference type="AlphaFoldDB" id="A0A4P9X5S4"/>
<dbReference type="OrthoDB" id="440202at2759"/>
<evidence type="ECO:0000259" key="7">
    <source>
        <dbReference type="SMART" id="SM01070"/>
    </source>
</evidence>
<dbReference type="GO" id="GO:0019901">
    <property type="term" value="F:protein kinase binding"/>
    <property type="evidence" value="ECO:0007669"/>
    <property type="project" value="InterPro"/>
</dbReference>
<organism evidence="9 10">
    <name type="scientific">Caulochytrium protostelioides</name>
    <dbReference type="NCBI Taxonomy" id="1555241"/>
    <lineage>
        <taxon>Eukaryota</taxon>
        <taxon>Fungi</taxon>
        <taxon>Fungi incertae sedis</taxon>
        <taxon>Chytridiomycota</taxon>
        <taxon>Chytridiomycota incertae sedis</taxon>
        <taxon>Chytridiomycetes</taxon>
        <taxon>Caulochytriales</taxon>
        <taxon>Caulochytriaceae</taxon>
        <taxon>Caulochytrium</taxon>
    </lineage>
</organism>
<evidence type="ECO:0000313" key="10">
    <source>
        <dbReference type="Proteomes" id="UP000274922"/>
    </source>
</evidence>
<accession>A0A4P9X5S4</accession>
<dbReference type="PANTHER" id="PTHR12800:SF4">
    <property type="entry name" value="HSP90 CO-CHAPERONE CDC37"/>
    <property type="match status" value="1"/>
</dbReference>
<dbReference type="STRING" id="1555241.A0A4P9X5S4"/>
<dbReference type="Pfam" id="PF03234">
    <property type="entry name" value="CDC37_N"/>
    <property type="match status" value="1"/>
</dbReference>
<keyword evidence="4" id="KW-0143">Chaperone</keyword>
<dbReference type="InterPro" id="IPR013855">
    <property type="entry name" value="Cdc37_N_dom"/>
</dbReference>
<dbReference type="InterPro" id="IPR013873">
    <property type="entry name" value="Cdc37_C"/>
</dbReference>
<evidence type="ECO:0000259" key="8">
    <source>
        <dbReference type="SMART" id="SM01071"/>
    </source>
</evidence>
<reference evidence="10" key="1">
    <citation type="journal article" date="2018" name="Nat. Microbiol.">
        <title>Leveraging single-cell genomics to expand the fungal tree of life.</title>
        <authorList>
            <person name="Ahrendt S.R."/>
            <person name="Quandt C.A."/>
            <person name="Ciobanu D."/>
            <person name="Clum A."/>
            <person name="Salamov A."/>
            <person name="Andreopoulos B."/>
            <person name="Cheng J.F."/>
            <person name="Woyke T."/>
            <person name="Pelin A."/>
            <person name="Henrissat B."/>
            <person name="Reynolds N.K."/>
            <person name="Benny G.L."/>
            <person name="Smith M.E."/>
            <person name="James T.Y."/>
            <person name="Grigoriev I.V."/>
        </authorList>
    </citation>
    <scope>NUCLEOTIDE SEQUENCE [LARGE SCALE GENOMIC DNA]</scope>
    <source>
        <strain evidence="10">ATCC 52028</strain>
    </source>
</reference>
<evidence type="ECO:0000256" key="3">
    <source>
        <dbReference type="ARBA" id="ARBA00022490"/>
    </source>
</evidence>
<evidence type="ECO:0000313" key="9">
    <source>
        <dbReference type="EMBL" id="RKP00472.1"/>
    </source>
</evidence>
<evidence type="ECO:0000256" key="5">
    <source>
        <dbReference type="ARBA" id="ARBA00031396"/>
    </source>
</evidence>
<dbReference type="Pfam" id="PF08564">
    <property type="entry name" value="CDC37_C"/>
    <property type="match status" value="1"/>
</dbReference>
<feature type="domain" description="Cdc37 Hsp90 binding" evidence="7">
    <location>
        <begin position="218"/>
        <end position="436"/>
    </location>
</feature>
<comment type="similarity">
    <text evidence="2">Belongs to the CDC37 family.</text>
</comment>
<dbReference type="Pfam" id="PF08565">
    <property type="entry name" value="CDC37_M"/>
    <property type="match status" value="1"/>
</dbReference>
<evidence type="ECO:0000256" key="4">
    <source>
        <dbReference type="ARBA" id="ARBA00023186"/>
    </source>
</evidence>
<feature type="compositionally biased region" description="Basic and acidic residues" evidence="6">
    <location>
        <begin position="532"/>
        <end position="545"/>
    </location>
</feature>
<keyword evidence="3" id="KW-0963">Cytoplasm</keyword>
<feature type="region of interest" description="Disordered" evidence="6">
    <location>
        <begin position="519"/>
        <end position="551"/>
    </location>
</feature>
<comment type="subcellular location">
    <subcellularLocation>
        <location evidence="1">Cytoplasm</location>
    </subcellularLocation>
</comment>
<feature type="compositionally biased region" description="Acidic residues" evidence="6">
    <location>
        <begin position="519"/>
        <end position="531"/>
    </location>
</feature>
<dbReference type="Gene3D" id="1.20.58.610">
    <property type="entry name" value="Cdc37, Hsp90 binding domain"/>
    <property type="match status" value="1"/>
</dbReference>
<name>A0A4P9X5S4_9FUNG</name>
<evidence type="ECO:0000256" key="2">
    <source>
        <dbReference type="ARBA" id="ARBA00006222"/>
    </source>
</evidence>
<gene>
    <name evidence="9" type="ORF">CXG81DRAFT_26827</name>
</gene>
<dbReference type="InterPro" id="IPR013874">
    <property type="entry name" value="Cdc37_Hsp90-bd"/>
</dbReference>
<feature type="domain" description="Cdc37 N-terminal" evidence="8">
    <location>
        <begin position="2"/>
        <end position="215"/>
    </location>
</feature>
<evidence type="ECO:0000256" key="6">
    <source>
        <dbReference type="SAM" id="MobiDB-lite"/>
    </source>
</evidence>
<dbReference type="PANTHER" id="PTHR12800">
    <property type="entry name" value="CDC37-RELATED"/>
    <property type="match status" value="1"/>
</dbReference>
<dbReference type="Proteomes" id="UP000274922">
    <property type="component" value="Unassembled WGS sequence"/>
</dbReference>
<sequence>MPVDYSKWDKLELSDDEDFECHPNVDKKSMIRWRQAEIYRQRRQRNDKMAILREEQALNTKATTAIQTMLAIEADAPADAHDDAAAAARLEQWTAQLTALEQTCKTLDADHEQAVWKRRHSDVDPRWQPPTREDYMDARPQLLPLAQTIIHAFQPRAAAKDVSGARAALVAARDAAVARLAERNVQAQQDIAACEAEANARLTSENMFHEGFNVTKTNKPSATTVTTTETTIETIHDPSAAKHAASASAAEKSSGGAEGVASSQPAVGEDEDDEEITYAPARAFADLNSLESSYTYLTQHPELANQKYSDMILAEAFRTALRAKTTMLQAASGVVPVTAAARAAAKQDDARVPQLVQQSLLLQYTGLLGKDGIRLFFEKMKAGAASAAPSPNGGAASAKALYYQDCMAMTQRIRDRVQVLASEQVNAEVAERREADALVDAARQPDGTLALPVPPDLEAGEAELFHQRKALFDGLPASFQEGLLRQDVDAINGYFSSLSAEEGARMAKACARVGLIAFEEDGDDDDDDESHAEDKSGNERGEAAKDAASLS</sequence>
<dbReference type="EMBL" id="ML014214">
    <property type="protein sequence ID" value="RKP00472.1"/>
    <property type="molecule type" value="Genomic_DNA"/>
</dbReference>
<keyword evidence="10" id="KW-1185">Reference proteome</keyword>
<protein>
    <recommendedName>
        <fullName evidence="5">Hsp90 chaperone protein kinase-targeting subunit</fullName>
    </recommendedName>
</protein>
<feature type="region of interest" description="Disordered" evidence="6">
    <location>
        <begin position="235"/>
        <end position="274"/>
    </location>
</feature>
<dbReference type="SUPFAM" id="SSF101391">
    <property type="entry name" value="Hsp90 co-chaperone CDC37"/>
    <property type="match status" value="2"/>
</dbReference>
<dbReference type="GO" id="GO:0006457">
    <property type="term" value="P:protein folding"/>
    <property type="evidence" value="ECO:0007669"/>
    <property type="project" value="TreeGrafter"/>
</dbReference>
<dbReference type="GO" id="GO:0051087">
    <property type="term" value="F:protein-folding chaperone binding"/>
    <property type="evidence" value="ECO:0007669"/>
    <property type="project" value="TreeGrafter"/>
</dbReference>